<accession>A0A6P2LS59</accession>
<reference evidence="1 2" key="1">
    <citation type="submission" date="2019-09" db="EMBL/GenBank/DDBJ databases">
        <authorList>
            <person name="Depoorter E."/>
        </authorList>
    </citation>
    <scope>NUCLEOTIDE SEQUENCE [LARGE SCALE GENOMIC DNA]</scope>
    <source>
        <strain evidence="1">LMG 6863</strain>
    </source>
</reference>
<evidence type="ECO:0008006" key="3">
    <source>
        <dbReference type="Google" id="ProtNLM"/>
    </source>
</evidence>
<evidence type="ECO:0000313" key="2">
    <source>
        <dbReference type="Proteomes" id="UP000494170"/>
    </source>
</evidence>
<dbReference type="InterPro" id="IPR009679">
    <property type="entry name" value="Phage_186_CII-like"/>
</dbReference>
<sequence>MGLRKAYQAMCRAFPGGSEAMATALGMSAASLQNRIYEVKGQVLHTEHALAMQTLSGRSDFAEAVARITGGMFVQLPGLDDECDNQELLTKFTLILDQLGVLARTHAQAIADGVVDDHEKAELERIAHDAHRHIQELLQLTFRIYRSNESTDETSAARGLRTA</sequence>
<evidence type="ECO:0000313" key="1">
    <source>
        <dbReference type="EMBL" id="VWB70066.1"/>
    </source>
</evidence>
<dbReference type="Proteomes" id="UP000494170">
    <property type="component" value="Unassembled WGS sequence"/>
</dbReference>
<dbReference type="Pfam" id="PF06892">
    <property type="entry name" value="Phage_CP76"/>
    <property type="match status" value="1"/>
</dbReference>
<dbReference type="RefSeq" id="WP_302480435.1">
    <property type="nucleotide sequence ID" value="NZ_CABVPY010000018.1"/>
</dbReference>
<dbReference type="GO" id="GO:0003677">
    <property type="term" value="F:DNA binding"/>
    <property type="evidence" value="ECO:0007669"/>
    <property type="project" value="InterPro"/>
</dbReference>
<dbReference type="AlphaFoldDB" id="A0A6P2LS59"/>
<protein>
    <recommendedName>
        <fullName evidence="3">Bacteriophage protein</fullName>
    </recommendedName>
</protein>
<dbReference type="InterPro" id="IPR048188">
    <property type="entry name" value="YmfL-like"/>
</dbReference>
<dbReference type="EMBL" id="CABVPY010000018">
    <property type="protein sequence ID" value="VWB70066.1"/>
    <property type="molecule type" value="Genomic_DNA"/>
</dbReference>
<organism evidence="1 2">
    <name type="scientific">Burkholderia lata (strain ATCC 17760 / DSM 23089 / LMG 22485 / NCIMB 9086 / R18194 / 383)</name>
    <dbReference type="NCBI Taxonomy" id="482957"/>
    <lineage>
        <taxon>Bacteria</taxon>
        <taxon>Pseudomonadati</taxon>
        <taxon>Pseudomonadota</taxon>
        <taxon>Betaproteobacteria</taxon>
        <taxon>Burkholderiales</taxon>
        <taxon>Burkholderiaceae</taxon>
        <taxon>Burkholderia</taxon>
        <taxon>Burkholderia cepacia complex</taxon>
    </lineage>
</organism>
<name>A0A6P2LS59_BURL3</name>
<proteinExistence type="predicted"/>
<dbReference type="NCBIfam" id="NF041471">
    <property type="entry name" value="phage_reg_YmfL"/>
    <property type="match status" value="1"/>
</dbReference>
<gene>
    <name evidence="1" type="ORF">BLA6863_03283</name>
</gene>